<comment type="caution">
    <text evidence="15">The sequence shown here is derived from an EMBL/GenBank/DDBJ whole genome shotgun (WGS) entry which is preliminary data.</text>
</comment>
<gene>
    <name evidence="14" type="primary">luxS</name>
    <name evidence="15" type="ORF">EJ104_11685</name>
</gene>
<evidence type="ECO:0000256" key="2">
    <source>
        <dbReference type="ARBA" id="ARBA00007311"/>
    </source>
</evidence>
<dbReference type="InterPro" id="IPR003815">
    <property type="entry name" value="S-ribosylhomocysteinase"/>
</dbReference>
<dbReference type="GO" id="GO:0009372">
    <property type="term" value="P:quorum sensing"/>
    <property type="evidence" value="ECO:0007669"/>
    <property type="project" value="UniProtKB-UniRule"/>
</dbReference>
<dbReference type="Proteomes" id="UP000277766">
    <property type="component" value="Unassembled WGS sequence"/>
</dbReference>
<reference evidence="15 16" key="1">
    <citation type="submission" date="2018-12" db="EMBL/GenBank/DDBJ databases">
        <title>Deinococcus radiophilus ATCC 27603 genome sequencing and assembly.</title>
        <authorList>
            <person name="Maclea K.S."/>
            <person name="Maynard C.R."/>
        </authorList>
    </citation>
    <scope>NUCLEOTIDE SEQUENCE [LARGE SCALE GENOMIC DNA]</scope>
    <source>
        <strain evidence="15 16">ATCC 27603</strain>
    </source>
</reference>
<feature type="binding site" evidence="14">
    <location>
        <position position="136"/>
    </location>
    <ligand>
        <name>Fe cation</name>
        <dbReference type="ChEBI" id="CHEBI:24875"/>
    </ligand>
</feature>
<evidence type="ECO:0000313" key="16">
    <source>
        <dbReference type="Proteomes" id="UP000277766"/>
    </source>
</evidence>
<dbReference type="EMBL" id="RXPE01000033">
    <property type="protein sequence ID" value="RTR25259.1"/>
    <property type="molecule type" value="Genomic_DNA"/>
</dbReference>
<evidence type="ECO:0000256" key="4">
    <source>
        <dbReference type="ARBA" id="ARBA00012240"/>
    </source>
</evidence>
<evidence type="ECO:0000313" key="15">
    <source>
        <dbReference type="EMBL" id="RTR25259.1"/>
    </source>
</evidence>
<evidence type="ECO:0000256" key="7">
    <source>
        <dbReference type="ARBA" id="ARBA00022723"/>
    </source>
</evidence>
<keyword evidence="9 14" id="KW-0408">Iron</keyword>
<keyword evidence="6 14" id="KW-0673">Quorum sensing</keyword>
<dbReference type="GO" id="GO:0043768">
    <property type="term" value="F:S-ribosylhomocysteine lyase activity"/>
    <property type="evidence" value="ECO:0007669"/>
    <property type="project" value="UniProtKB-UniRule"/>
</dbReference>
<evidence type="ECO:0000256" key="1">
    <source>
        <dbReference type="ARBA" id="ARBA00000297"/>
    </source>
</evidence>
<dbReference type="AlphaFoldDB" id="A0A3S0K8W1"/>
<comment type="cofactor">
    <cofactor evidence="14">
        <name>Fe cation</name>
        <dbReference type="ChEBI" id="CHEBI:24875"/>
    </cofactor>
    <text evidence="14">Binds 1 Fe cation per subunit.</text>
</comment>
<sequence length="169" mass="18530">MQPNDVDTQAERSPIKGKVESFDLDHTQVKAPYVRLAGTQTTPGGDTISKYDLRLLQPNQGALPTGALHTLEHLLVTGLRGRLENVVDVSPMGCRTGFYMAVVDRPDPAAIMDVFRGALEDVATYDQVPAQSELECGNARDHDLEGAKRYAAQVLDQGLHVQESVYIQR</sequence>
<dbReference type="Gene3D" id="3.30.1360.80">
    <property type="entry name" value="S-ribosylhomocysteinase (LuxS)"/>
    <property type="match status" value="1"/>
</dbReference>
<accession>A0A3S0K8W1</accession>
<dbReference type="Pfam" id="PF02664">
    <property type="entry name" value="LuxS"/>
    <property type="match status" value="1"/>
</dbReference>
<evidence type="ECO:0000256" key="12">
    <source>
        <dbReference type="ARBA" id="ARBA00030600"/>
    </source>
</evidence>
<comment type="catalytic activity">
    <reaction evidence="1 14">
        <text>S-(5-deoxy-D-ribos-5-yl)-L-homocysteine = (S)-4,5-dihydroxypentane-2,3-dione + L-homocysteine</text>
        <dbReference type="Rhea" id="RHEA:17753"/>
        <dbReference type="ChEBI" id="CHEBI:29484"/>
        <dbReference type="ChEBI" id="CHEBI:58195"/>
        <dbReference type="ChEBI" id="CHEBI:58199"/>
        <dbReference type="EC" id="4.4.1.21"/>
    </reaction>
</comment>
<dbReference type="PANTHER" id="PTHR35799:SF1">
    <property type="entry name" value="S-RIBOSYLHOMOCYSTEINE LYASE"/>
    <property type="match status" value="1"/>
</dbReference>
<dbReference type="OrthoDB" id="9788129at2"/>
<dbReference type="PANTHER" id="PTHR35799">
    <property type="entry name" value="S-RIBOSYLHOMOCYSTEINE LYASE"/>
    <property type="match status" value="1"/>
</dbReference>
<comment type="subunit">
    <text evidence="3 14">Homodimer.</text>
</comment>
<name>A0A3S0K8W1_9DEIO</name>
<keyword evidence="8 14" id="KW-0071">Autoinducer synthesis</keyword>
<evidence type="ECO:0000256" key="13">
    <source>
        <dbReference type="ARBA" id="ARBA00031777"/>
    </source>
</evidence>
<keyword evidence="10 14" id="KW-0456">Lyase</keyword>
<comment type="similarity">
    <text evidence="2 14">Belongs to the LuxS family.</text>
</comment>
<evidence type="ECO:0000256" key="5">
    <source>
        <dbReference type="ARBA" id="ARBA00015130"/>
    </source>
</evidence>
<proteinExistence type="inferred from homology"/>
<evidence type="ECO:0000256" key="6">
    <source>
        <dbReference type="ARBA" id="ARBA00022654"/>
    </source>
</evidence>
<feature type="binding site" evidence="14">
    <location>
        <position position="69"/>
    </location>
    <ligand>
        <name>Fe cation</name>
        <dbReference type="ChEBI" id="CHEBI:24875"/>
    </ligand>
</feature>
<dbReference type="RefSeq" id="WP_126353028.1">
    <property type="nucleotide sequence ID" value="NZ_CP086380.1"/>
</dbReference>
<dbReference type="EC" id="4.4.1.21" evidence="4 14"/>
<evidence type="ECO:0000256" key="8">
    <source>
        <dbReference type="ARBA" id="ARBA00022929"/>
    </source>
</evidence>
<evidence type="ECO:0000256" key="14">
    <source>
        <dbReference type="HAMAP-Rule" id="MF_00091"/>
    </source>
</evidence>
<dbReference type="InterPro" id="IPR011249">
    <property type="entry name" value="Metalloenz_LuxS/M16"/>
</dbReference>
<dbReference type="SUPFAM" id="SSF63411">
    <property type="entry name" value="LuxS/MPP-like metallohydrolase"/>
    <property type="match status" value="1"/>
</dbReference>
<evidence type="ECO:0000256" key="9">
    <source>
        <dbReference type="ARBA" id="ARBA00023004"/>
    </source>
</evidence>
<comment type="function">
    <text evidence="11 14">Involved in the synthesis of autoinducer 2 (AI-2) which is secreted by bacteria and is used to communicate both the cell density and the metabolic potential of the environment. The regulation of gene expression in response to changes in cell density is called quorum sensing. Catalyzes the transformation of S-ribosylhomocysteine (RHC) to homocysteine (HC) and 4,5-dihydroxy-2,3-pentadione (DPD).</text>
</comment>
<evidence type="ECO:0000256" key="3">
    <source>
        <dbReference type="ARBA" id="ARBA00011738"/>
    </source>
</evidence>
<keyword evidence="7 14" id="KW-0479">Metal-binding</keyword>
<keyword evidence="16" id="KW-1185">Reference proteome</keyword>
<feature type="binding site" evidence="14">
    <location>
        <position position="73"/>
    </location>
    <ligand>
        <name>Fe cation</name>
        <dbReference type="ChEBI" id="CHEBI:24875"/>
    </ligand>
</feature>
<evidence type="ECO:0000256" key="11">
    <source>
        <dbReference type="ARBA" id="ARBA00024654"/>
    </source>
</evidence>
<dbReference type="NCBIfam" id="NF002606">
    <property type="entry name" value="PRK02260.2-4"/>
    <property type="match status" value="1"/>
</dbReference>
<dbReference type="HAMAP" id="MF_00091">
    <property type="entry name" value="LuxS"/>
    <property type="match status" value="1"/>
</dbReference>
<dbReference type="PRINTS" id="PR01487">
    <property type="entry name" value="LUXSPROTEIN"/>
</dbReference>
<evidence type="ECO:0000256" key="10">
    <source>
        <dbReference type="ARBA" id="ARBA00023239"/>
    </source>
</evidence>
<organism evidence="15 16">
    <name type="scientific">Deinococcus radiophilus</name>
    <dbReference type="NCBI Taxonomy" id="32062"/>
    <lineage>
        <taxon>Bacteria</taxon>
        <taxon>Thermotogati</taxon>
        <taxon>Deinococcota</taxon>
        <taxon>Deinococci</taxon>
        <taxon>Deinococcales</taxon>
        <taxon>Deinococcaceae</taxon>
        <taxon>Deinococcus</taxon>
    </lineage>
</organism>
<dbReference type="GO" id="GO:0005506">
    <property type="term" value="F:iron ion binding"/>
    <property type="evidence" value="ECO:0007669"/>
    <property type="project" value="InterPro"/>
</dbReference>
<dbReference type="PIRSF" id="PIRSF006160">
    <property type="entry name" value="AI2"/>
    <property type="match status" value="1"/>
</dbReference>
<dbReference type="InterPro" id="IPR037005">
    <property type="entry name" value="LuxS_sf"/>
</dbReference>
<protein>
    <recommendedName>
        <fullName evidence="5 14">S-ribosylhomocysteine lyase</fullName>
        <ecNumber evidence="4 14">4.4.1.21</ecNumber>
    </recommendedName>
    <alternativeName>
        <fullName evidence="12 14">AI-2 synthesis protein</fullName>
    </alternativeName>
    <alternativeName>
        <fullName evidence="13 14">Autoinducer-2 production protein LuxS</fullName>
    </alternativeName>
</protein>